<organism evidence="2 3">
    <name type="scientific">Shinella fusca</name>
    <dbReference type="NCBI Taxonomy" id="544480"/>
    <lineage>
        <taxon>Bacteria</taxon>
        <taxon>Pseudomonadati</taxon>
        <taxon>Pseudomonadota</taxon>
        <taxon>Alphaproteobacteria</taxon>
        <taxon>Hyphomicrobiales</taxon>
        <taxon>Rhizobiaceae</taxon>
        <taxon>Shinella</taxon>
    </lineage>
</organism>
<protein>
    <submittedName>
        <fullName evidence="2">Transposase-like protein</fullName>
    </submittedName>
</protein>
<evidence type="ECO:0000313" key="3">
    <source>
        <dbReference type="Proteomes" id="UP000535406"/>
    </source>
</evidence>
<reference evidence="2 3" key="1">
    <citation type="submission" date="2020-08" db="EMBL/GenBank/DDBJ databases">
        <title>Genomic Encyclopedia of Type Strains, Phase IV (KMG-IV): sequencing the most valuable type-strain genomes for metagenomic binning, comparative biology and taxonomic classification.</title>
        <authorList>
            <person name="Goeker M."/>
        </authorList>
    </citation>
    <scope>NUCLEOTIDE SEQUENCE [LARGE SCALE GENOMIC DNA]</scope>
    <source>
        <strain evidence="2 3">DSM 21319</strain>
    </source>
</reference>
<dbReference type="Pfam" id="PF03811">
    <property type="entry name" value="Zn_ribbon_InsA"/>
    <property type="match status" value="1"/>
</dbReference>
<dbReference type="SUPFAM" id="SSF46689">
    <property type="entry name" value="Homeodomain-like"/>
    <property type="match status" value="1"/>
</dbReference>
<evidence type="ECO:0000259" key="1">
    <source>
        <dbReference type="Pfam" id="PF03811"/>
    </source>
</evidence>
<dbReference type="InterPro" id="IPR003220">
    <property type="entry name" value="InsA_N_dom_Znf"/>
</dbReference>
<accession>A0A7W7YZ65</accession>
<dbReference type="InterPro" id="IPR051354">
    <property type="entry name" value="Transposase_27_IS1"/>
</dbReference>
<comment type="caution">
    <text evidence="2">The sequence shown here is derived from an EMBL/GenBank/DDBJ whole genome shotgun (WGS) entry which is preliminary data.</text>
</comment>
<gene>
    <name evidence="2" type="ORF">HNQ66_004277</name>
</gene>
<dbReference type="GO" id="GO:0006313">
    <property type="term" value="P:DNA transposition"/>
    <property type="evidence" value="ECO:0007669"/>
    <property type="project" value="InterPro"/>
</dbReference>
<feature type="domain" description="InsA N-terminal zinc ribbon" evidence="1">
    <location>
        <begin position="2"/>
        <end position="28"/>
    </location>
</feature>
<dbReference type="EMBL" id="JACHIK010000022">
    <property type="protein sequence ID" value="MBB5044850.1"/>
    <property type="molecule type" value="Genomic_DNA"/>
</dbReference>
<dbReference type="AlphaFoldDB" id="A0A7W7YZ65"/>
<dbReference type="PANTHER" id="PTHR33293">
    <property type="entry name" value="INSERTION ELEMENT IS1 1 PROTEIN INSB-RELATED"/>
    <property type="match status" value="1"/>
</dbReference>
<dbReference type="RefSeq" id="WP_184146527.1">
    <property type="nucleotide sequence ID" value="NZ_JACHIK010000022.1"/>
</dbReference>
<proteinExistence type="predicted"/>
<sequence>MDCPSCGGTDLIKRGSKAGHQRYRCRTCGRYSTDSPPKFSAQTKAMAIEMYMNSMGIRAIGRVLRASPATVLNWIRKEHAVLQHKLAQAEPTDTGIPDVIEMDEIYTYVQKNSGGR</sequence>
<keyword evidence="3" id="KW-1185">Reference proteome</keyword>
<dbReference type="InterPro" id="IPR009057">
    <property type="entry name" value="Homeodomain-like_sf"/>
</dbReference>
<dbReference type="Proteomes" id="UP000535406">
    <property type="component" value="Unassembled WGS sequence"/>
</dbReference>
<evidence type="ECO:0000313" key="2">
    <source>
        <dbReference type="EMBL" id="MBB5044850.1"/>
    </source>
</evidence>
<name>A0A7W7YZ65_9HYPH</name>